<dbReference type="Gene3D" id="3.90.220.20">
    <property type="entry name" value="DNA methylase specificity domains"/>
    <property type="match status" value="2"/>
</dbReference>
<accession>A0A367X313</accession>
<protein>
    <recommendedName>
        <fullName evidence="4">Type I restriction modification DNA specificity domain-containing protein</fullName>
    </recommendedName>
</protein>
<organism evidence="5 6">
    <name type="scientific">Thalassospira profundimaris</name>
    <dbReference type="NCBI Taxonomy" id="502049"/>
    <lineage>
        <taxon>Bacteria</taxon>
        <taxon>Pseudomonadati</taxon>
        <taxon>Pseudomonadota</taxon>
        <taxon>Alphaproteobacteria</taxon>
        <taxon>Rhodospirillales</taxon>
        <taxon>Thalassospiraceae</taxon>
        <taxon>Thalassospira</taxon>
    </lineage>
</organism>
<dbReference type="InterPro" id="IPR044946">
    <property type="entry name" value="Restrct_endonuc_typeI_TRD_sf"/>
</dbReference>
<dbReference type="Pfam" id="PF01420">
    <property type="entry name" value="Methylase_S"/>
    <property type="match status" value="2"/>
</dbReference>
<comment type="similarity">
    <text evidence="1">Belongs to the type-I restriction system S methylase family.</text>
</comment>
<dbReference type="Proteomes" id="UP000252517">
    <property type="component" value="Unassembled WGS sequence"/>
</dbReference>
<feature type="domain" description="Type I restriction modification DNA specificity" evidence="4">
    <location>
        <begin position="6"/>
        <end position="183"/>
    </location>
</feature>
<keyword evidence="3" id="KW-0238">DNA-binding</keyword>
<dbReference type="AlphaFoldDB" id="A0A367X313"/>
<dbReference type="PANTHER" id="PTHR30408:SF12">
    <property type="entry name" value="TYPE I RESTRICTION ENZYME MJAVIII SPECIFICITY SUBUNIT"/>
    <property type="match status" value="1"/>
</dbReference>
<dbReference type="CDD" id="cd17256">
    <property type="entry name" value="RMtype1_S_EcoJA65PI-TRD1-CR1_like"/>
    <property type="match status" value="1"/>
</dbReference>
<dbReference type="Gene3D" id="1.10.287.1120">
    <property type="entry name" value="Bipartite methylase S protein"/>
    <property type="match status" value="1"/>
</dbReference>
<dbReference type="CDD" id="cd17246">
    <property type="entry name" value="RMtype1_S_SonII-TRD2-CR2_like"/>
    <property type="match status" value="1"/>
</dbReference>
<dbReference type="EMBL" id="JPWH01000013">
    <property type="protein sequence ID" value="RCK47082.1"/>
    <property type="molecule type" value="Genomic_DNA"/>
</dbReference>
<comment type="caution">
    <text evidence="5">The sequence shown here is derived from an EMBL/GenBank/DDBJ whole genome shotgun (WGS) entry which is preliminary data.</text>
</comment>
<dbReference type="RefSeq" id="WP_114089312.1">
    <property type="nucleotide sequence ID" value="NZ_JPWH01000013.1"/>
</dbReference>
<dbReference type="InterPro" id="IPR000055">
    <property type="entry name" value="Restrct_endonuc_typeI_TRD"/>
</dbReference>
<dbReference type="SUPFAM" id="SSF116734">
    <property type="entry name" value="DNA methylase specificity domain"/>
    <property type="match status" value="2"/>
</dbReference>
<reference evidence="5 6" key="1">
    <citation type="submission" date="2014-07" db="EMBL/GenBank/DDBJ databases">
        <title>Draft genome sequence of Thalassospira profundimaris S25-3-2.</title>
        <authorList>
            <person name="Lai Q."/>
            <person name="Shao Z."/>
        </authorList>
    </citation>
    <scope>NUCLEOTIDE SEQUENCE [LARGE SCALE GENOMIC DNA]</scope>
    <source>
        <strain evidence="5 6">S25-3-2</strain>
    </source>
</reference>
<name>A0A367X313_9PROT</name>
<evidence type="ECO:0000256" key="1">
    <source>
        <dbReference type="ARBA" id="ARBA00010923"/>
    </source>
</evidence>
<sequence>MTHEVPEGWRKSTIGDISDVVTKGTTPTTLGYGYQTKGIPFLKVENIDESGNIQKPSTFITEECHCAFRRSIIKKDTILFTIAGTLGRIAVYKENQEANTNQAVALIKGITENLCFVSYYLQSHGVRKLIEDQKTTGAQPNISLTQLKRFPIALPPLPEQKKIAEVLSSVDEAIAATKAVIDQTKQVKKGLLQTLLTKGIGHTKFKQTELGEIPESWEVLSLDDITPPDRKITYGIVQAGPHVDDGVPYIRVSDMNETGLSLKGMMRTSPDIAAKYKRSEVKGDDIVYALRGKIGHVLPVPDFLSGANLTQGTARIAPGERVTSRYLFWVMAAPRTVQLALREVKGSTFKEITLKKLKSLLITVPPIEEQNQIAEKFDGIETALNVSLEKLAQLQVLKSGLMSDLLSGRKRV</sequence>
<dbReference type="OrthoDB" id="164285at2"/>
<evidence type="ECO:0000313" key="5">
    <source>
        <dbReference type="EMBL" id="RCK47082.1"/>
    </source>
</evidence>
<keyword evidence="2" id="KW-0680">Restriction system</keyword>
<feature type="domain" description="Type I restriction modification DNA specificity" evidence="4">
    <location>
        <begin position="214"/>
        <end position="385"/>
    </location>
</feature>
<dbReference type="PANTHER" id="PTHR30408">
    <property type="entry name" value="TYPE-1 RESTRICTION ENZYME ECOKI SPECIFICITY PROTEIN"/>
    <property type="match status" value="1"/>
</dbReference>
<evidence type="ECO:0000256" key="3">
    <source>
        <dbReference type="ARBA" id="ARBA00023125"/>
    </source>
</evidence>
<evidence type="ECO:0000259" key="4">
    <source>
        <dbReference type="Pfam" id="PF01420"/>
    </source>
</evidence>
<dbReference type="GO" id="GO:0009307">
    <property type="term" value="P:DNA restriction-modification system"/>
    <property type="evidence" value="ECO:0007669"/>
    <property type="project" value="UniProtKB-KW"/>
</dbReference>
<evidence type="ECO:0000313" key="6">
    <source>
        <dbReference type="Proteomes" id="UP000252517"/>
    </source>
</evidence>
<gene>
    <name evidence="5" type="ORF">TH25_16365</name>
</gene>
<proteinExistence type="inferred from homology"/>
<dbReference type="GO" id="GO:0003677">
    <property type="term" value="F:DNA binding"/>
    <property type="evidence" value="ECO:0007669"/>
    <property type="project" value="UniProtKB-KW"/>
</dbReference>
<dbReference type="InterPro" id="IPR052021">
    <property type="entry name" value="Type-I_RS_S_subunit"/>
</dbReference>
<evidence type="ECO:0000256" key="2">
    <source>
        <dbReference type="ARBA" id="ARBA00022747"/>
    </source>
</evidence>